<dbReference type="EMBL" id="AHKH01000012">
    <property type="protein sequence ID" value="EHQ63075.1"/>
    <property type="molecule type" value="Genomic_DNA"/>
</dbReference>
<proteinExistence type="predicted"/>
<protein>
    <submittedName>
        <fullName evidence="1">Uncharacterized protein</fullName>
    </submittedName>
</protein>
<name>H3SD01_9BACL</name>
<evidence type="ECO:0000313" key="1">
    <source>
        <dbReference type="EMBL" id="EHQ63075.1"/>
    </source>
</evidence>
<dbReference type="AlphaFoldDB" id="H3SD01"/>
<evidence type="ECO:0000313" key="2">
    <source>
        <dbReference type="Proteomes" id="UP000003900"/>
    </source>
</evidence>
<reference evidence="1 2" key="1">
    <citation type="journal article" date="2012" name="J. Bacteriol.">
        <title>Genome Sequence of the Pattern-Forming Social Bacterium Paenibacillus dendritiformis C454 Chiral Morphotype.</title>
        <authorList>
            <person name="Sirota-Madi A."/>
            <person name="Olender T."/>
            <person name="Helman Y."/>
            <person name="Brainis I."/>
            <person name="Finkelshtein A."/>
            <person name="Roth D."/>
            <person name="Hagai E."/>
            <person name="Leshkowitz D."/>
            <person name="Brodsky L."/>
            <person name="Galatenko V."/>
            <person name="Nikolaev V."/>
            <person name="Gutnick D.L."/>
            <person name="Lancet D."/>
            <person name="Ben-Jacob E."/>
        </authorList>
    </citation>
    <scope>NUCLEOTIDE SEQUENCE [LARGE SCALE GENOMIC DNA]</scope>
    <source>
        <strain evidence="1 2">C454</strain>
    </source>
</reference>
<dbReference type="STRING" id="1131935.PDENDC454_06980"/>
<dbReference type="Proteomes" id="UP000003900">
    <property type="component" value="Unassembled WGS sequence"/>
</dbReference>
<sequence length="216" mass="24650">MKAAPEGSPIYIEDSSIGSSAFNVPLAPAEVLFLMRRRLIFERFGKDSTVRGKAGMPMKCFASLRHAVRQVQPRQKEWAKVYSGLVQPGDAFVFYDGETTLTRDGWIEFAYYPITCKSWESLWRELASYPFVNSIKSRLCPNDCRLLYAEIIPWFPAPHSASYLKLLRELKEESQGKRFYSRRLEARTAGKVVCHLKKNGDSVRISTDLQGSKVKL</sequence>
<comment type="caution">
    <text evidence="1">The sequence shown here is derived from an EMBL/GenBank/DDBJ whole genome shotgun (WGS) entry which is preliminary data.</text>
</comment>
<gene>
    <name evidence="1" type="ORF">PDENDC454_06980</name>
</gene>
<organism evidence="1 2">
    <name type="scientific">Paenibacillus dendritiformis C454</name>
    <dbReference type="NCBI Taxonomy" id="1131935"/>
    <lineage>
        <taxon>Bacteria</taxon>
        <taxon>Bacillati</taxon>
        <taxon>Bacillota</taxon>
        <taxon>Bacilli</taxon>
        <taxon>Bacillales</taxon>
        <taxon>Paenibacillaceae</taxon>
        <taxon>Paenibacillus</taxon>
    </lineage>
</organism>
<keyword evidence="2" id="KW-1185">Reference proteome</keyword>
<dbReference type="PATRIC" id="fig|1131935.3.peg.1416"/>
<accession>H3SD01</accession>